<feature type="compositionally biased region" description="Acidic residues" evidence="5">
    <location>
        <begin position="1892"/>
        <end position="1903"/>
    </location>
</feature>
<feature type="compositionally biased region" description="Basic residues" evidence="5">
    <location>
        <begin position="1293"/>
        <end position="1304"/>
    </location>
</feature>
<feature type="region of interest" description="Disordered" evidence="5">
    <location>
        <begin position="157"/>
        <end position="188"/>
    </location>
</feature>
<feature type="compositionally biased region" description="Basic and acidic residues" evidence="5">
    <location>
        <begin position="1085"/>
        <end position="1094"/>
    </location>
</feature>
<dbReference type="PANTHER" id="PTHR15052">
    <property type="entry name" value="RNA POLYMERASE III TRANSCRIPTION INITIATION FACTOR COMPLEX SUBUNIT"/>
    <property type="match status" value="1"/>
</dbReference>
<feature type="compositionally biased region" description="Polar residues" evidence="5">
    <location>
        <begin position="923"/>
        <end position="935"/>
    </location>
</feature>
<feature type="compositionally biased region" description="Basic and acidic residues" evidence="5">
    <location>
        <begin position="1356"/>
        <end position="1376"/>
    </location>
</feature>
<feature type="compositionally biased region" description="Basic residues" evidence="5">
    <location>
        <begin position="1199"/>
        <end position="1208"/>
    </location>
</feature>
<gene>
    <name evidence="6" type="primary">Dana\GF23574</name>
    <name evidence="6" type="synonym">dana_GLEANR_8364</name>
    <name evidence="6" type="ORF">GF23574</name>
</gene>
<keyword evidence="2" id="KW-0804">Transcription</keyword>
<feature type="compositionally biased region" description="Polar residues" evidence="5">
    <location>
        <begin position="825"/>
        <end position="834"/>
    </location>
</feature>
<feature type="region of interest" description="Disordered" evidence="5">
    <location>
        <begin position="1859"/>
        <end position="1938"/>
    </location>
</feature>
<feature type="compositionally biased region" description="Low complexity" evidence="5">
    <location>
        <begin position="16"/>
        <end position="34"/>
    </location>
</feature>
<dbReference type="Proteomes" id="UP000007801">
    <property type="component" value="Unassembled WGS sequence"/>
</dbReference>
<reference evidence="6 7" key="1">
    <citation type="journal article" date="2007" name="Nature">
        <title>Evolution of genes and genomes on the Drosophila phylogeny.</title>
        <authorList>
            <consortium name="Drosophila 12 Genomes Consortium"/>
            <person name="Clark A.G."/>
            <person name="Eisen M.B."/>
            <person name="Smith D.R."/>
            <person name="Bergman C.M."/>
            <person name="Oliver B."/>
            <person name="Markow T.A."/>
            <person name="Kaufman T.C."/>
            <person name="Kellis M."/>
            <person name="Gelbart W."/>
            <person name="Iyer V.N."/>
            <person name="Pollard D.A."/>
            <person name="Sackton T.B."/>
            <person name="Larracuente A.M."/>
            <person name="Singh N.D."/>
            <person name="Abad J.P."/>
            <person name="Abt D.N."/>
            <person name="Adryan B."/>
            <person name="Aguade M."/>
            <person name="Akashi H."/>
            <person name="Anderson W.W."/>
            <person name="Aquadro C.F."/>
            <person name="Ardell D.H."/>
            <person name="Arguello R."/>
            <person name="Artieri C.G."/>
            <person name="Barbash D.A."/>
            <person name="Barker D."/>
            <person name="Barsanti P."/>
            <person name="Batterham P."/>
            <person name="Batzoglou S."/>
            <person name="Begun D."/>
            <person name="Bhutkar A."/>
            <person name="Blanco E."/>
            <person name="Bosak S.A."/>
            <person name="Bradley R.K."/>
            <person name="Brand A.D."/>
            <person name="Brent M.R."/>
            <person name="Brooks A.N."/>
            <person name="Brown R.H."/>
            <person name="Butlin R.K."/>
            <person name="Caggese C."/>
            <person name="Calvi B.R."/>
            <person name="Bernardo de Carvalho A."/>
            <person name="Caspi A."/>
            <person name="Castrezana S."/>
            <person name="Celniker S.E."/>
            <person name="Chang J.L."/>
            <person name="Chapple C."/>
            <person name="Chatterji S."/>
            <person name="Chinwalla A."/>
            <person name="Civetta A."/>
            <person name="Clifton S.W."/>
            <person name="Comeron J.M."/>
            <person name="Costello J.C."/>
            <person name="Coyne J.A."/>
            <person name="Daub J."/>
            <person name="David R.G."/>
            <person name="Delcher A.L."/>
            <person name="Delehaunty K."/>
            <person name="Do C.B."/>
            <person name="Ebling H."/>
            <person name="Edwards K."/>
            <person name="Eickbush T."/>
            <person name="Evans J.D."/>
            <person name="Filipski A."/>
            <person name="Findeiss S."/>
            <person name="Freyhult E."/>
            <person name="Fulton L."/>
            <person name="Fulton R."/>
            <person name="Garcia A.C."/>
            <person name="Gardiner A."/>
            <person name="Garfield D.A."/>
            <person name="Garvin B.E."/>
            <person name="Gibson G."/>
            <person name="Gilbert D."/>
            <person name="Gnerre S."/>
            <person name="Godfrey J."/>
            <person name="Good R."/>
            <person name="Gotea V."/>
            <person name="Gravely B."/>
            <person name="Greenberg A.J."/>
            <person name="Griffiths-Jones S."/>
            <person name="Gross S."/>
            <person name="Guigo R."/>
            <person name="Gustafson E.A."/>
            <person name="Haerty W."/>
            <person name="Hahn M.W."/>
            <person name="Halligan D.L."/>
            <person name="Halpern A.L."/>
            <person name="Halter G.M."/>
            <person name="Han M.V."/>
            <person name="Heger A."/>
            <person name="Hillier L."/>
            <person name="Hinrichs A.S."/>
            <person name="Holmes I."/>
            <person name="Hoskins R.A."/>
            <person name="Hubisz M.J."/>
            <person name="Hultmark D."/>
            <person name="Huntley M.A."/>
            <person name="Jaffe D.B."/>
            <person name="Jagadeeshan S."/>
            <person name="Jeck W.R."/>
            <person name="Johnson J."/>
            <person name="Jones C.D."/>
            <person name="Jordan W.C."/>
            <person name="Karpen G.H."/>
            <person name="Kataoka E."/>
            <person name="Keightley P.D."/>
            <person name="Kheradpour P."/>
            <person name="Kirkness E.F."/>
            <person name="Koerich L.B."/>
            <person name="Kristiansen K."/>
            <person name="Kudrna D."/>
            <person name="Kulathinal R.J."/>
            <person name="Kumar S."/>
            <person name="Kwok R."/>
            <person name="Lander E."/>
            <person name="Langley C.H."/>
            <person name="Lapoint R."/>
            <person name="Lazzaro B.P."/>
            <person name="Lee S.J."/>
            <person name="Levesque L."/>
            <person name="Li R."/>
            <person name="Lin C.F."/>
            <person name="Lin M.F."/>
            <person name="Lindblad-Toh K."/>
            <person name="Llopart A."/>
            <person name="Long M."/>
            <person name="Low L."/>
            <person name="Lozovsky E."/>
            <person name="Lu J."/>
            <person name="Luo M."/>
            <person name="Machado C.A."/>
            <person name="Makalowski W."/>
            <person name="Marzo M."/>
            <person name="Matsuda M."/>
            <person name="Matzkin L."/>
            <person name="McAllister B."/>
            <person name="McBride C.S."/>
            <person name="McKernan B."/>
            <person name="McKernan K."/>
            <person name="Mendez-Lago M."/>
            <person name="Minx P."/>
            <person name="Mollenhauer M.U."/>
            <person name="Montooth K."/>
            <person name="Mount S.M."/>
            <person name="Mu X."/>
            <person name="Myers E."/>
            <person name="Negre B."/>
            <person name="Newfeld S."/>
            <person name="Nielsen R."/>
            <person name="Noor M.A."/>
            <person name="O'Grady P."/>
            <person name="Pachter L."/>
            <person name="Papaceit M."/>
            <person name="Parisi M.J."/>
            <person name="Parisi M."/>
            <person name="Parts L."/>
            <person name="Pedersen J.S."/>
            <person name="Pesole G."/>
            <person name="Phillippy A.M."/>
            <person name="Ponting C.P."/>
            <person name="Pop M."/>
            <person name="Porcelli D."/>
            <person name="Powell J.R."/>
            <person name="Prohaska S."/>
            <person name="Pruitt K."/>
            <person name="Puig M."/>
            <person name="Quesneville H."/>
            <person name="Ram K.R."/>
            <person name="Rand D."/>
            <person name="Rasmussen M.D."/>
            <person name="Reed L.K."/>
            <person name="Reenan R."/>
            <person name="Reily A."/>
            <person name="Remington K.A."/>
            <person name="Rieger T.T."/>
            <person name="Ritchie M.G."/>
            <person name="Robin C."/>
            <person name="Rogers Y.H."/>
            <person name="Rohde C."/>
            <person name="Rozas J."/>
            <person name="Rubenfield M.J."/>
            <person name="Ruiz A."/>
            <person name="Russo S."/>
            <person name="Salzberg S.L."/>
            <person name="Sanchez-Gracia A."/>
            <person name="Saranga D.J."/>
            <person name="Sato H."/>
            <person name="Schaeffer S.W."/>
            <person name="Schatz M.C."/>
            <person name="Schlenke T."/>
            <person name="Schwartz R."/>
            <person name="Segarra C."/>
            <person name="Singh R.S."/>
            <person name="Sirot L."/>
            <person name="Sirota M."/>
            <person name="Sisneros N.B."/>
            <person name="Smith C.D."/>
            <person name="Smith T.F."/>
            <person name="Spieth J."/>
            <person name="Stage D.E."/>
            <person name="Stark A."/>
            <person name="Stephan W."/>
            <person name="Strausberg R.L."/>
            <person name="Strempel S."/>
            <person name="Sturgill D."/>
            <person name="Sutton G."/>
            <person name="Sutton G.G."/>
            <person name="Tao W."/>
            <person name="Teichmann S."/>
            <person name="Tobari Y.N."/>
            <person name="Tomimura Y."/>
            <person name="Tsolas J.M."/>
            <person name="Valente V.L."/>
            <person name="Venter E."/>
            <person name="Venter J.C."/>
            <person name="Vicario S."/>
            <person name="Vieira F.G."/>
            <person name="Vilella A.J."/>
            <person name="Villasante A."/>
            <person name="Walenz B."/>
            <person name="Wang J."/>
            <person name="Wasserman M."/>
            <person name="Watts T."/>
            <person name="Wilson D."/>
            <person name="Wilson R.K."/>
            <person name="Wing R.A."/>
            <person name="Wolfner M.F."/>
            <person name="Wong A."/>
            <person name="Wong G.K."/>
            <person name="Wu C.I."/>
            <person name="Wu G."/>
            <person name="Yamamoto D."/>
            <person name="Yang H.P."/>
            <person name="Yang S.P."/>
            <person name="Yorke J.A."/>
            <person name="Yoshida K."/>
            <person name="Zdobnov E."/>
            <person name="Zhang P."/>
            <person name="Zhang Y."/>
            <person name="Zimin A.V."/>
            <person name="Baldwin J."/>
            <person name="Abdouelleil A."/>
            <person name="Abdulkadir J."/>
            <person name="Abebe A."/>
            <person name="Abera B."/>
            <person name="Abreu J."/>
            <person name="Acer S.C."/>
            <person name="Aftuck L."/>
            <person name="Alexander A."/>
            <person name="An P."/>
            <person name="Anderson E."/>
            <person name="Anderson S."/>
            <person name="Arachi H."/>
            <person name="Azer M."/>
            <person name="Bachantsang P."/>
            <person name="Barry A."/>
            <person name="Bayul T."/>
            <person name="Berlin A."/>
            <person name="Bessette D."/>
            <person name="Bloom T."/>
            <person name="Blye J."/>
            <person name="Boguslavskiy L."/>
            <person name="Bonnet C."/>
            <person name="Boukhgalter B."/>
            <person name="Bourzgui I."/>
            <person name="Brown A."/>
            <person name="Cahill P."/>
            <person name="Channer S."/>
            <person name="Cheshatsang Y."/>
            <person name="Chuda L."/>
            <person name="Citroen M."/>
            <person name="Collymore A."/>
            <person name="Cooke P."/>
            <person name="Costello M."/>
            <person name="D'Aco K."/>
            <person name="Daza R."/>
            <person name="De Haan G."/>
            <person name="DeGray S."/>
            <person name="DeMaso C."/>
            <person name="Dhargay N."/>
            <person name="Dooley K."/>
            <person name="Dooley E."/>
            <person name="Doricent M."/>
            <person name="Dorje P."/>
            <person name="Dorjee K."/>
            <person name="Dupes A."/>
            <person name="Elong R."/>
            <person name="Falk J."/>
            <person name="Farina A."/>
            <person name="Faro S."/>
            <person name="Ferguson D."/>
            <person name="Fisher S."/>
            <person name="Foley C.D."/>
            <person name="Franke A."/>
            <person name="Friedrich D."/>
            <person name="Gadbois L."/>
            <person name="Gearin G."/>
            <person name="Gearin C.R."/>
            <person name="Giannoukos G."/>
            <person name="Goode T."/>
            <person name="Graham J."/>
            <person name="Grandbois E."/>
            <person name="Grewal S."/>
            <person name="Gyaltsen K."/>
            <person name="Hafez N."/>
            <person name="Hagos B."/>
            <person name="Hall J."/>
            <person name="Henson C."/>
            <person name="Hollinger A."/>
            <person name="Honan T."/>
            <person name="Huard M.D."/>
            <person name="Hughes L."/>
            <person name="Hurhula B."/>
            <person name="Husby M.E."/>
            <person name="Kamat A."/>
            <person name="Kanga B."/>
            <person name="Kashin S."/>
            <person name="Khazanovich D."/>
            <person name="Kisner P."/>
            <person name="Lance K."/>
            <person name="Lara M."/>
            <person name="Lee W."/>
            <person name="Lennon N."/>
            <person name="Letendre F."/>
            <person name="LeVine R."/>
            <person name="Lipovsky A."/>
            <person name="Liu X."/>
            <person name="Liu J."/>
            <person name="Liu S."/>
            <person name="Lokyitsang T."/>
            <person name="Lokyitsang Y."/>
            <person name="Lubonja R."/>
            <person name="Lui A."/>
            <person name="MacDonald P."/>
            <person name="Magnisalis V."/>
            <person name="Maru K."/>
            <person name="Matthews C."/>
            <person name="McCusker W."/>
            <person name="McDonough S."/>
            <person name="Mehta T."/>
            <person name="Meldrim J."/>
            <person name="Meneus L."/>
            <person name="Mihai O."/>
            <person name="Mihalev A."/>
            <person name="Mihova T."/>
            <person name="Mittelman R."/>
            <person name="Mlenga V."/>
            <person name="Montmayeur A."/>
            <person name="Mulrain L."/>
            <person name="Navidi A."/>
            <person name="Naylor J."/>
            <person name="Negash T."/>
            <person name="Nguyen T."/>
            <person name="Nguyen N."/>
            <person name="Nicol R."/>
            <person name="Norbu C."/>
            <person name="Norbu N."/>
            <person name="Novod N."/>
            <person name="O'Neill B."/>
            <person name="Osman S."/>
            <person name="Markiewicz E."/>
            <person name="Oyono O.L."/>
            <person name="Patti C."/>
            <person name="Phunkhang P."/>
            <person name="Pierre F."/>
            <person name="Priest M."/>
            <person name="Raghuraman S."/>
            <person name="Rege F."/>
            <person name="Reyes R."/>
            <person name="Rise C."/>
            <person name="Rogov P."/>
            <person name="Ross K."/>
            <person name="Ryan E."/>
            <person name="Settipalli S."/>
            <person name="Shea T."/>
            <person name="Sherpa N."/>
            <person name="Shi L."/>
            <person name="Shih D."/>
            <person name="Sparrow T."/>
            <person name="Spaulding J."/>
            <person name="Stalker J."/>
            <person name="Stange-Thomann N."/>
            <person name="Stavropoulos S."/>
            <person name="Stone C."/>
            <person name="Strader C."/>
            <person name="Tesfaye S."/>
            <person name="Thomson T."/>
            <person name="Thoulutsang Y."/>
            <person name="Thoulutsang D."/>
            <person name="Topham K."/>
            <person name="Topping I."/>
            <person name="Tsamla T."/>
            <person name="Vassiliev H."/>
            <person name="Vo A."/>
            <person name="Wangchuk T."/>
            <person name="Wangdi T."/>
            <person name="Weiand M."/>
            <person name="Wilkinson J."/>
            <person name="Wilson A."/>
            <person name="Yadav S."/>
            <person name="Young G."/>
            <person name="Yu Q."/>
            <person name="Zembek L."/>
            <person name="Zhong D."/>
            <person name="Zimmer A."/>
            <person name="Zwirko Z."/>
            <person name="Jaffe D.B."/>
            <person name="Alvarez P."/>
            <person name="Brockman W."/>
            <person name="Butler J."/>
            <person name="Chin C."/>
            <person name="Gnerre S."/>
            <person name="Grabherr M."/>
            <person name="Kleber M."/>
            <person name="Mauceli E."/>
            <person name="MacCallum I."/>
        </authorList>
    </citation>
    <scope>NUCLEOTIDE SEQUENCE [LARGE SCALE GENOMIC DNA]</scope>
    <source>
        <strain evidence="7">Tucson 14024-0371.13</strain>
    </source>
</reference>
<evidence type="ECO:0000256" key="3">
    <source>
        <dbReference type="ARBA" id="ARBA00023242"/>
    </source>
</evidence>
<comment type="subcellular location">
    <subcellularLocation>
        <location evidence="1">Nucleus</location>
    </subcellularLocation>
</comment>
<feature type="compositionally biased region" description="Basic and acidic residues" evidence="5">
    <location>
        <begin position="1498"/>
        <end position="1520"/>
    </location>
</feature>
<dbReference type="InterPro" id="IPR036322">
    <property type="entry name" value="WD40_repeat_dom_sf"/>
</dbReference>
<dbReference type="InterPro" id="IPR052416">
    <property type="entry name" value="GTF3C_component"/>
</dbReference>
<evidence type="ECO:0000256" key="4">
    <source>
        <dbReference type="SAM" id="Coils"/>
    </source>
</evidence>
<dbReference type="Gene3D" id="2.130.10.10">
    <property type="entry name" value="YVTN repeat-like/Quinoprotein amine dehydrogenase"/>
    <property type="match status" value="1"/>
</dbReference>
<dbReference type="InterPro" id="IPR015943">
    <property type="entry name" value="WD40/YVTN_repeat-like_dom_sf"/>
</dbReference>
<keyword evidence="7" id="KW-1185">Reference proteome</keyword>
<feature type="compositionally biased region" description="Basic and acidic residues" evidence="5">
    <location>
        <begin position="1118"/>
        <end position="1130"/>
    </location>
</feature>
<feature type="compositionally biased region" description="Basic residues" evidence="5">
    <location>
        <begin position="694"/>
        <end position="713"/>
    </location>
</feature>
<feature type="compositionally biased region" description="Low complexity" evidence="5">
    <location>
        <begin position="1331"/>
        <end position="1344"/>
    </location>
</feature>
<dbReference type="EMBL" id="CH902618">
    <property type="protein sequence ID" value="EDV41133.2"/>
    <property type="molecule type" value="Genomic_DNA"/>
</dbReference>
<dbReference type="SUPFAM" id="SSF50978">
    <property type="entry name" value="WD40 repeat-like"/>
    <property type="match status" value="1"/>
</dbReference>
<feature type="compositionally biased region" description="Basic and acidic residues" evidence="5">
    <location>
        <begin position="1054"/>
        <end position="1067"/>
    </location>
</feature>
<dbReference type="OrthoDB" id="4703at2759"/>
<feature type="compositionally biased region" description="Polar residues" evidence="5">
    <location>
        <begin position="887"/>
        <end position="898"/>
    </location>
</feature>
<feature type="region of interest" description="Disordered" evidence="5">
    <location>
        <begin position="1"/>
        <end position="46"/>
    </location>
</feature>
<accession>B3M9C0</accession>
<feature type="compositionally biased region" description="Basic and acidic residues" evidence="5">
    <location>
        <begin position="1820"/>
        <end position="1832"/>
    </location>
</feature>
<keyword evidence="3" id="KW-0539">Nucleus</keyword>
<feature type="coiled-coil region" evidence="4">
    <location>
        <begin position="357"/>
        <end position="384"/>
    </location>
</feature>
<sequence length="2493" mass="276547">MDKPELHSFMGPPPAVANSSNNNAAASFPEASSAGDKSAPPPKRIIKKINLDFKKLKESGLDRKLAEALSKHSPGAKPAKSSIPSAPAAAAASASASPSTSTAAQQKPQLRQPAPQPIKKRAMVSDYIEKIVPGQTNVDSSMHVKALLKSRILNKSMGGMPAKYSASRPPPSAALGSPDSSPTPGVFSVPIAKADVTVRQKQPPLLLNLVNKLPKCRSLCTSSSYSSQKRSTSKEQQGVPPKAPEISQKPAPSTPVVPQRNCTNTIQEHNNMTTSPHPLPPPQLTPQTPIVLPQSSKSSLPPLIVLENKVLSPDEKIDLSSLAIQQVKPLEKTDVISPPVQAPISTNPAKGKVILSTQKLKLSREKLSEMANEIRNQVKKVEAIPQLETVPTFNASLNTKPSNVEPLTINKECTPEVYNSTMETPTVKSGDVSLFSSPVKQSKELLSSESVEVSTDTLLITEPEEVPVYNPCTPEPEELLEVTNIETKTATPETNQLSKEDTSTSTSKVLSAVDFIAQLTAENTLDDSSFMELSPEEQRLNALFGGGGGFGVSSAMPVQEPEKVEVNTEIQKELPRPEPTVFVETPADEELAIGKILKMDDVNILHATLDVNSDSTNILRISPNAVKLQKSVEVLEKIAEEPNYVEADEVPSEKPNLAANILVEQPKNSNDVEVPSEMRDPEPEKEVTPPVRKQPMRSKRAKINLVQRTKRPSAAKATEAKRPKPEFEENDEPAAEAERNGDMEIEVSSDEGRSKEVNDLGVEPDKEQSQRTTQQDEPEVEEEENEGASKPPTDRDLTQLYHPPKMPKNKSRKQNQNLELLDDPQPSTTGSNVSLIDILSQEQPPPQGEAKIPFRKEPEEGDSITCSTPEAKGIQNLISHLEAEKVPTQTKKTSPSSEETPKVGSRKKLVKTRPILGKRSARVAQNSQPEKTTSCIDPVPISIDVRSRVPTSSTSDDDRSETVELEEKRTRTPVLSFQIAQKKINETDISDDASPDHDETEDEQLSHVKKPQAMPEVTKSEEKVEIHNQGADDSDSSSPRDFSESVAINEDLIQEEHPSEEPTKDVSSEPGGGDTSSVVEENLEDSFRKLKDAKTVINEKVSPIPENSTRRSRRSTKKASEKELSKRESEIENNVSTEKQEESTVEKSKGKRQSRASLKAQKTLILPEESKESEISIAVSSAAEETKIPEEPTTSVKSLRQRQSRSRTPKVANISTGEISQPTDSSVENIETKEEKESASDNCKSKRKSRSCNSKKTVSKDLEKVEDNENTKTVTGDKKVPDEDKSAEVASKKPSRKRASRSKTPKCIEATPPAEKPINSSDKQGEGELYETPQTTEEPEIIPQTREKRKSRSRKAIPDKSKDSQERENPVSKPEEVDTSQSVTTNLTEVSTTEESADKTEDLAKESVPEEFKLPEKSVKPKATRRSRIKESQPESLQSPVINQEVANESDVVPSPVQSKRQRRSRCAEPKYVDEANSAMKRKSRSQPDPETAPIPLPKDEEIQTPKRRRKEPETPKAEDVEPPSLDTPKTPARRGRKRAAEADCELAKKLKEEGITVTPFNLRLLLVRKREQLETEEVVTCEGEGDGPLQCGLCLARSSTENWQNHLLEHYGVGWLIENTPELITRSSAMAMMKAFLQKNPEKRLVCRMCNNKLTSAQGMILHLESCAKKLAAVEDTFNVRLLLIRKRQQLETEEELTDEGKGDGPLQCGLCLARSTTENWQNHLLEHYGVGWFTDEQPEIITRGLVIKKMKDFLQKNPEKRLGCRLCNQQLTSAMGMMLHLENCGRQRVKCEFCKKLYASMTLPQHLRVCAKRSMIEKANEQDPAEESKELVYSNAGRAKRKSTIKAETKLKKIGEALTSENSAMETDQQKDFDGDSSDYDMAMDKESSDEYASEGADSNEDPILSEAESEGKGNKRSKKSKANDASRKKNSRKRPVFLGDVSEKPLFSRYINLELRIENRWKKFLQISYAKGSLFPQFEPSYSIISLEEAQTLLPSNDSKSMRYAFGGAEKSGDWKQMGLFEGFMNDGEYIGYLGGAIKQLAWAPLPSQVKTQYLLCSLRTKLKSYTKHVKIEGKEDALLMLLKCSVPDHNPSDNFSALQLDLHYGVRVPNGPVHSFVFMPSGGYDESTNRLGLLAVSNSMSDVHIYALPLNLPGDEQTGTESNVIQLNSLLTLSLDITNPVQDQCTRICWSQARGHNFLVTGYAKGNVACWDIGDTEGLNCIKQDNQLYIAPLNFFFIGERNIQYLDLHYDANGPRWLAVGTNVRRFCIFDIKNWSQPYPLVEGSSISHLYVTSLFWSPICETIIVGSNELFVNRMTRNLALSPSGINYDYKTLESTVSSTRAMHSNIQKNYLVLGTDNGDLVFVDERDLNFPPALNKSAFIVRAVSTLDLVHLSEATSDPKDPITPETFFRDYALRIKPVVPVQPKGRTTYLSEKRMPKNLTSLPLTRYNCVHCNWNSPANSLVAVGTEHGLLRILNFQRDKFFQRQP</sequence>
<feature type="compositionally biased region" description="Polar residues" evidence="5">
    <location>
        <begin position="1434"/>
        <end position="1447"/>
    </location>
</feature>
<feature type="compositionally biased region" description="Polar residues" evidence="5">
    <location>
        <begin position="260"/>
        <end position="272"/>
    </location>
</feature>
<feature type="compositionally biased region" description="Basic and acidic residues" evidence="5">
    <location>
        <begin position="1396"/>
        <end position="1419"/>
    </location>
</feature>
<feature type="compositionally biased region" description="Basic and acidic residues" evidence="5">
    <location>
        <begin position="956"/>
        <end position="970"/>
    </location>
</feature>
<feature type="compositionally biased region" description="Basic and acidic residues" evidence="5">
    <location>
        <begin position="1138"/>
        <end position="1148"/>
    </location>
</feature>
<keyword evidence="4" id="KW-0175">Coiled coil</keyword>
<proteinExistence type="predicted"/>
<feature type="compositionally biased region" description="Polar residues" evidence="5">
    <location>
        <begin position="1213"/>
        <end position="1229"/>
    </location>
</feature>
<evidence type="ECO:0000313" key="7">
    <source>
        <dbReference type="Proteomes" id="UP000007801"/>
    </source>
</evidence>
<feature type="region of interest" description="Disordered" evidence="5">
    <location>
        <begin position="663"/>
        <end position="1540"/>
    </location>
</feature>
<feature type="compositionally biased region" description="Basic and acidic residues" evidence="5">
    <location>
        <begin position="718"/>
        <end position="727"/>
    </location>
</feature>
<feature type="compositionally biased region" description="Acidic residues" evidence="5">
    <location>
        <begin position="988"/>
        <end position="1003"/>
    </location>
</feature>
<protein>
    <submittedName>
        <fullName evidence="6">Uncharacterized protein, isoform A</fullName>
    </submittedName>
</protein>
<feature type="compositionally biased region" description="Polar residues" evidence="5">
    <location>
        <begin position="1379"/>
        <end position="1394"/>
    </location>
</feature>
<evidence type="ECO:0000256" key="2">
    <source>
        <dbReference type="ARBA" id="ARBA00023163"/>
    </source>
</evidence>
<evidence type="ECO:0000256" key="5">
    <source>
        <dbReference type="SAM" id="MobiDB-lite"/>
    </source>
</evidence>
<feature type="compositionally biased region" description="Basic and acidic residues" evidence="5">
    <location>
        <begin position="750"/>
        <end position="769"/>
    </location>
</feature>
<dbReference type="GO" id="GO:0006383">
    <property type="term" value="P:transcription by RNA polymerase III"/>
    <property type="evidence" value="ECO:0007669"/>
    <property type="project" value="TreeGrafter"/>
</dbReference>
<feature type="compositionally biased region" description="Acidic residues" evidence="5">
    <location>
        <begin position="776"/>
        <end position="786"/>
    </location>
</feature>
<dbReference type="HOGENOM" id="CLU_608698_0_0_1"/>
<dbReference type="GO" id="GO:0000127">
    <property type="term" value="C:transcription factor TFIIIC complex"/>
    <property type="evidence" value="ECO:0007669"/>
    <property type="project" value="TreeGrafter"/>
</dbReference>
<name>B3M9C0_DROAN</name>
<feature type="compositionally biased region" description="Basic and acidic residues" evidence="5">
    <location>
        <begin position="676"/>
        <end position="687"/>
    </location>
</feature>
<feature type="region of interest" description="Disordered" evidence="5">
    <location>
        <begin position="220"/>
        <end position="293"/>
    </location>
</feature>
<feature type="compositionally biased region" description="Basic and acidic residues" evidence="5">
    <location>
        <begin position="1258"/>
        <end position="1291"/>
    </location>
</feature>
<feature type="region of interest" description="Disordered" evidence="5">
    <location>
        <begin position="65"/>
        <end position="121"/>
    </location>
</feature>
<organism evidence="6 7">
    <name type="scientific">Drosophila ananassae</name>
    <name type="common">Fruit fly</name>
    <dbReference type="NCBI Taxonomy" id="7217"/>
    <lineage>
        <taxon>Eukaryota</taxon>
        <taxon>Metazoa</taxon>
        <taxon>Ecdysozoa</taxon>
        <taxon>Arthropoda</taxon>
        <taxon>Hexapoda</taxon>
        <taxon>Insecta</taxon>
        <taxon>Pterygota</taxon>
        <taxon>Neoptera</taxon>
        <taxon>Endopterygota</taxon>
        <taxon>Diptera</taxon>
        <taxon>Brachycera</taxon>
        <taxon>Muscomorpha</taxon>
        <taxon>Ephydroidea</taxon>
        <taxon>Drosophilidae</taxon>
        <taxon>Drosophila</taxon>
        <taxon>Sophophora</taxon>
    </lineage>
</organism>
<evidence type="ECO:0000256" key="1">
    <source>
        <dbReference type="ARBA" id="ARBA00004123"/>
    </source>
</evidence>
<feature type="compositionally biased region" description="Low complexity" evidence="5">
    <location>
        <begin position="73"/>
        <end position="104"/>
    </location>
</feature>
<dbReference type="PANTHER" id="PTHR15052:SF2">
    <property type="entry name" value="GENERAL TRANSCRIPTION FACTOR 3C POLYPEPTIDE 2"/>
    <property type="match status" value="1"/>
</dbReference>
<evidence type="ECO:0000313" key="6">
    <source>
        <dbReference type="EMBL" id="EDV41133.2"/>
    </source>
</evidence>
<dbReference type="GO" id="GO:0005634">
    <property type="term" value="C:nucleus"/>
    <property type="evidence" value="ECO:0007669"/>
    <property type="project" value="UniProtKB-SubCell"/>
</dbReference>
<feature type="compositionally biased region" description="Basic and acidic residues" evidence="5">
    <location>
        <begin position="1230"/>
        <end position="1239"/>
    </location>
</feature>
<feature type="region of interest" description="Disordered" evidence="5">
    <location>
        <begin position="1820"/>
        <end position="1846"/>
    </location>
</feature>